<dbReference type="InterPro" id="IPR012338">
    <property type="entry name" value="Beta-lactam/transpept-like"/>
</dbReference>
<proteinExistence type="inferred from homology"/>
<organism evidence="8 9">
    <name type="scientific">Asticcacaulis excentricus</name>
    <dbReference type="NCBI Taxonomy" id="78587"/>
    <lineage>
        <taxon>Bacteria</taxon>
        <taxon>Pseudomonadati</taxon>
        <taxon>Pseudomonadota</taxon>
        <taxon>Alphaproteobacteria</taxon>
        <taxon>Caulobacterales</taxon>
        <taxon>Caulobacteraceae</taxon>
        <taxon>Asticcacaulis</taxon>
    </lineage>
</organism>
<dbReference type="InterPro" id="IPR023650">
    <property type="entry name" value="Beta-lactam_class-A_AS"/>
</dbReference>
<dbReference type="Gene3D" id="3.40.710.10">
    <property type="entry name" value="DD-peptidase/beta-lactamase superfamily"/>
    <property type="match status" value="1"/>
</dbReference>
<dbReference type="PROSITE" id="PS00146">
    <property type="entry name" value="BETA_LACTAMASE_A"/>
    <property type="match status" value="1"/>
</dbReference>
<dbReference type="PANTHER" id="PTHR35333:SF3">
    <property type="entry name" value="BETA-LACTAMASE-TYPE TRANSPEPTIDASE FOLD CONTAINING PROTEIN"/>
    <property type="match status" value="1"/>
</dbReference>
<dbReference type="EMBL" id="AP018827">
    <property type="protein sequence ID" value="BBF80529.1"/>
    <property type="molecule type" value="Genomic_DNA"/>
</dbReference>
<dbReference type="OrthoDB" id="9784149at2"/>
<accession>A0A3G9G883</accession>
<evidence type="ECO:0000313" key="9">
    <source>
        <dbReference type="Proteomes" id="UP000278756"/>
    </source>
</evidence>
<sequence>MLTRRGIVMGGAGLCLAGCSEKVNQAIGLGQRLMEIQKRHGGRVGVSVRTSTAVVQGDTAADGSLNINSSQRFALCSTFKWVLAAAILKAVDENKLTVAQEIRYGKADLLDHSPVTEKHVAKGRMTVGDLCSAAVAVSDNAAANLLLPLIGGPAGLTAFVRGLGDTVTRLDRNEPELNSNIEGDERDTTTPDAMSSLLRTVFTGAVLQPQSLSLLRDWMVATVTGPDMIPAGVPKGWTVGHKTGRGANGAVNDVAVIWPSGDKPPLFLSIYTTGGTLDDTGRNQIVSDITRLVIDTLAFAESLDSKSASS</sequence>
<evidence type="ECO:0000256" key="4">
    <source>
        <dbReference type="ARBA" id="ARBA00022801"/>
    </source>
</evidence>
<dbReference type="Pfam" id="PF13354">
    <property type="entry name" value="Beta-lactamase2"/>
    <property type="match status" value="1"/>
</dbReference>
<comment type="catalytic activity">
    <reaction evidence="1 6">
        <text>a beta-lactam + H2O = a substituted beta-amino acid</text>
        <dbReference type="Rhea" id="RHEA:20401"/>
        <dbReference type="ChEBI" id="CHEBI:15377"/>
        <dbReference type="ChEBI" id="CHEBI:35627"/>
        <dbReference type="ChEBI" id="CHEBI:140347"/>
        <dbReference type="EC" id="3.5.2.6"/>
    </reaction>
</comment>
<evidence type="ECO:0000259" key="7">
    <source>
        <dbReference type="Pfam" id="PF13354"/>
    </source>
</evidence>
<evidence type="ECO:0000256" key="5">
    <source>
        <dbReference type="ARBA" id="ARBA00023251"/>
    </source>
</evidence>
<dbReference type="PRINTS" id="PR00118">
    <property type="entry name" value="BLACTAMASEA"/>
</dbReference>
<dbReference type="GO" id="GO:0046677">
    <property type="term" value="P:response to antibiotic"/>
    <property type="evidence" value="ECO:0007669"/>
    <property type="project" value="UniProtKB-UniRule"/>
</dbReference>
<name>A0A3G9G883_9CAUL</name>
<reference evidence="9" key="2">
    <citation type="journal article" date="2017" name="Plant Physiol. Biochem.">
        <title>Differential oxidative and antioxidative response of duckweed Lemna minor toward plant growth promoting/inhibiting bacteria.</title>
        <authorList>
            <person name="Ishizawa H."/>
            <person name="Kuroda M."/>
            <person name="Morikawa M."/>
            <person name="Ike M."/>
        </authorList>
    </citation>
    <scope>NUCLEOTIDE SEQUENCE [LARGE SCALE GENOMIC DNA]</scope>
    <source>
        <strain evidence="9">M6</strain>
    </source>
</reference>
<keyword evidence="4 6" id="KW-0378">Hydrolase</keyword>
<evidence type="ECO:0000256" key="1">
    <source>
        <dbReference type="ARBA" id="ARBA00001526"/>
    </source>
</evidence>
<dbReference type="InterPro" id="IPR000871">
    <property type="entry name" value="Beta-lactam_class-A"/>
</dbReference>
<gene>
    <name evidence="8" type="ORF">EM6_1113</name>
</gene>
<dbReference type="GO" id="GO:0030655">
    <property type="term" value="P:beta-lactam antibiotic catabolic process"/>
    <property type="evidence" value="ECO:0007669"/>
    <property type="project" value="InterPro"/>
</dbReference>
<reference evidence="9" key="1">
    <citation type="journal article" date="2017" name="Biotechnol. Biofuels">
        <title>Evaluation of environmental bacterial communities as a factor affecting the growth of duckweed Lemna minor.</title>
        <authorList>
            <person name="Ishizawa H."/>
            <person name="Kuroda M."/>
            <person name="Morikawa M."/>
            <person name="Ike M."/>
        </authorList>
    </citation>
    <scope>NUCLEOTIDE SEQUENCE [LARGE SCALE GENOMIC DNA]</scope>
    <source>
        <strain evidence="9">M6</strain>
    </source>
</reference>
<dbReference type="AlphaFoldDB" id="A0A3G9G883"/>
<dbReference type="Proteomes" id="UP000278756">
    <property type="component" value="Chromosome 1"/>
</dbReference>
<dbReference type="SUPFAM" id="SSF56601">
    <property type="entry name" value="beta-lactamase/transpeptidase-like"/>
    <property type="match status" value="1"/>
</dbReference>
<evidence type="ECO:0000256" key="6">
    <source>
        <dbReference type="RuleBase" id="RU361140"/>
    </source>
</evidence>
<keyword evidence="5 6" id="KW-0046">Antibiotic resistance</keyword>
<protein>
    <recommendedName>
        <fullName evidence="3 6">Beta-lactamase</fullName>
        <ecNumber evidence="3 6">3.5.2.6</ecNumber>
    </recommendedName>
</protein>
<evidence type="ECO:0000256" key="3">
    <source>
        <dbReference type="ARBA" id="ARBA00012865"/>
    </source>
</evidence>
<evidence type="ECO:0000256" key="2">
    <source>
        <dbReference type="ARBA" id="ARBA00009009"/>
    </source>
</evidence>
<dbReference type="GO" id="GO:0008800">
    <property type="term" value="F:beta-lactamase activity"/>
    <property type="evidence" value="ECO:0007669"/>
    <property type="project" value="UniProtKB-UniRule"/>
</dbReference>
<dbReference type="EC" id="3.5.2.6" evidence="3 6"/>
<evidence type="ECO:0000313" key="8">
    <source>
        <dbReference type="EMBL" id="BBF80529.1"/>
    </source>
</evidence>
<dbReference type="PANTHER" id="PTHR35333">
    <property type="entry name" value="BETA-LACTAMASE"/>
    <property type="match status" value="1"/>
</dbReference>
<dbReference type="InterPro" id="IPR045155">
    <property type="entry name" value="Beta-lactam_cat"/>
</dbReference>
<comment type="similarity">
    <text evidence="2 6">Belongs to the class-A beta-lactamase family.</text>
</comment>
<dbReference type="NCBIfam" id="NF033103">
    <property type="entry name" value="bla_class_A"/>
    <property type="match status" value="1"/>
</dbReference>
<feature type="domain" description="Beta-lactamase class A catalytic" evidence="7">
    <location>
        <begin position="62"/>
        <end position="272"/>
    </location>
</feature>